<reference evidence="5 7" key="1">
    <citation type="submission" date="2016-02" db="EMBL/GenBank/DDBJ databases">
        <title>Comparison of Clostridium stercorarium subspecies using comparative genomics and transcriptomics.</title>
        <authorList>
            <person name="Schellenberg J."/>
            <person name="Thallinger G."/>
            <person name="Levin D.B."/>
            <person name="Zhang X."/>
            <person name="Alvare G."/>
            <person name="Fristensky B."/>
            <person name="Sparling R."/>
        </authorList>
    </citation>
    <scope>NUCLEOTIDE SEQUENCE [LARGE SCALE GENOMIC DNA]</scope>
    <source>
        <strain evidence="5 7">DSM 9219</strain>
    </source>
</reference>
<dbReference type="PANTHER" id="PTHR30050">
    <property type="entry name" value="CHROMOSOMAL REPLICATION INITIATOR PROTEIN DNAA"/>
    <property type="match status" value="1"/>
</dbReference>
<dbReference type="InterPro" id="IPR027417">
    <property type="entry name" value="P-loop_NTPase"/>
</dbReference>
<dbReference type="InterPro" id="IPR003593">
    <property type="entry name" value="AAA+_ATPase"/>
</dbReference>
<dbReference type="PIRSF" id="PIRSF003073">
    <property type="entry name" value="DNAC_TnpB_IstB"/>
    <property type="match status" value="1"/>
</dbReference>
<dbReference type="Gene3D" id="3.40.50.300">
    <property type="entry name" value="P-loop containing nucleotide triphosphate hydrolases"/>
    <property type="match status" value="1"/>
</dbReference>
<evidence type="ECO:0000256" key="3">
    <source>
        <dbReference type="ARBA" id="ARBA00022840"/>
    </source>
</evidence>
<keyword evidence="3" id="KW-0067">ATP-binding</keyword>
<organism evidence="5 7">
    <name type="scientific">Thermoclostridium stercorarium subsp. leptospartum DSM 9219</name>
    <dbReference type="NCBI Taxonomy" id="1346611"/>
    <lineage>
        <taxon>Bacteria</taxon>
        <taxon>Bacillati</taxon>
        <taxon>Bacillota</taxon>
        <taxon>Clostridia</taxon>
        <taxon>Eubacteriales</taxon>
        <taxon>Oscillospiraceae</taxon>
        <taxon>Thermoclostridium</taxon>
    </lineage>
</organism>
<evidence type="ECO:0000313" key="6">
    <source>
        <dbReference type="EMBL" id="ANX00694.1"/>
    </source>
</evidence>
<dbReference type="InterPro" id="IPR047661">
    <property type="entry name" value="IstB"/>
</dbReference>
<dbReference type="EMBL" id="CP014673">
    <property type="protein sequence ID" value="ANX00251.1"/>
    <property type="molecule type" value="Genomic_DNA"/>
</dbReference>
<dbReference type="InterPro" id="IPR028350">
    <property type="entry name" value="DNAC/IstB-like"/>
</dbReference>
<evidence type="ECO:0000259" key="4">
    <source>
        <dbReference type="SMART" id="SM00382"/>
    </source>
</evidence>
<proteinExistence type="inferred from homology"/>
<sequence length="266" mass="30344">MFELEHTRNLLYELGLNTASELLDAKLEDAMHKDATYLSFLSELLEAEIQEKKRRSEETRIKLSRLPHRKTLEEFDFGFQPSIDVKQIKELSTLAFVARKENVIFLGPPGVGKTHLAVGLAMQALRSGMTVYYASLAHLISDLKKADLQGKLERRWRVYTRPDILIIDEVGYMQLDRASAELFFRLICTRYENGSIILTSNKYFGDWGELMNDTVIATAILDRLLHHAHIINIRGDSYRLKSRIKGGVKVVPPADIPELDNMARGV</sequence>
<dbReference type="PANTHER" id="PTHR30050:SF4">
    <property type="entry name" value="ATP-BINDING PROTEIN RV3427C IN INSERTION SEQUENCE-RELATED"/>
    <property type="match status" value="1"/>
</dbReference>
<dbReference type="NCBIfam" id="NF038214">
    <property type="entry name" value="IS21_help_AAA"/>
    <property type="match status" value="1"/>
</dbReference>
<dbReference type="PRINTS" id="PR00300">
    <property type="entry name" value="CLPPROTEASEA"/>
</dbReference>
<dbReference type="InterPro" id="IPR001270">
    <property type="entry name" value="ClpA/B"/>
</dbReference>
<name>A0A1B1YHL8_THEST</name>
<dbReference type="InterPro" id="IPR002611">
    <property type="entry name" value="IstB_ATP-bd"/>
</dbReference>
<comment type="similarity">
    <text evidence="1">Belongs to the IS21/IS1162 putative ATP-binding protein family.</text>
</comment>
<evidence type="ECO:0000256" key="2">
    <source>
        <dbReference type="ARBA" id="ARBA00022741"/>
    </source>
</evidence>
<dbReference type="SMART" id="SM00382">
    <property type="entry name" value="AAA"/>
    <property type="match status" value="1"/>
</dbReference>
<protein>
    <submittedName>
        <fullName evidence="5">AAA family ATPase</fullName>
    </submittedName>
</protein>
<dbReference type="CDD" id="cd00009">
    <property type="entry name" value="AAA"/>
    <property type="match status" value="1"/>
</dbReference>
<dbReference type="Proteomes" id="UP000092931">
    <property type="component" value="Chromosome"/>
</dbReference>
<dbReference type="GO" id="GO:0005524">
    <property type="term" value="F:ATP binding"/>
    <property type="evidence" value="ECO:0007669"/>
    <property type="project" value="UniProtKB-KW"/>
</dbReference>
<evidence type="ECO:0000313" key="7">
    <source>
        <dbReference type="Proteomes" id="UP000092931"/>
    </source>
</evidence>
<dbReference type="EMBL" id="CP014673">
    <property type="protein sequence ID" value="ANX00694.1"/>
    <property type="molecule type" value="Genomic_DNA"/>
</dbReference>
<keyword evidence="2" id="KW-0547">Nucleotide-binding</keyword>
<dbReference type="RefSeq" id="WP_065820480.1">
    <property type="nucleotide sequence ID" value="NZ_CP014673.1"/>
</dbReference>
<dbReference type="SUPFAM" id="SSF52540">
    <property type="entry name" value="P-loop containing nucleoside triphosphate hydrolases"/>
    <property type="match status" value="1"/>
</dbReference>
<dbReference type="AlphaFoldDB" id="A0A1B1YHL8"/>
<accession>A0A1B1YHL8</accession>
<feature type="domain" description="AAA+ ATPase" evidence="4">
    <location>
        <begin position="99"/>
        <end position="234"/>
    </location>
</feature>
<evidence type="ECO:0000313" key="5">
    <source>
        <dbReference type="EMBL" id="ANX00251.1"/>
    </source>
</evidence>
<dbReference type="Pfam" id="PF01695">
    <property type="entry name" value="IstB_IS21"/>
    <property type="match status" value="1"/>
</dbReference>
<dbReference type="GO" id="GO:0006260">
    <property type="term" value="P:DNA replication"/>
    <property type="evidence" value="ECO:0007669"/>
    <property type="project" value="TreeGrafter"/>
</dbReference>
<evidence type="ECO:0000256" key="1">
    <source>
        <dbReference type="ARBA" id="ARBA00008059"/>
    </source>
</evidence>
<gene>
    <name evidence="5" type="ORF">CSTERLE_00910</name>
    <name evidence="6" type="ORF">CSTERLE_03350</name>
</gene>